<dbReference type="InParanoid" id="A0A4R2PC26"/>
<dbReference type="InterPro" id="IPR000531">
    <property type="entry name" value="Beta-barrel_TonB"/>
</dbReference>
<dbReference type="Pfam" id="PF00593">
    <property type="entry name" value="TonB_dep_Rec_b-barrel"/>
    <property type="match status" value="1"/>
</dbReference>
<dbReference type="PROSITE" id="PS00430">
    <property type="entry name" value="TONB_DEPENDENT_REC_1"/>
    <property type="match status" value="1"/>
</dbReference>
<dbReference type="Proteomes" id="UP000295399">
    <property type="component" value="Unassembled WGS sequence"/>
</dbReference>
<name>A0A4R2PC26_RHOSA</name>
<keyword evidence="15" id="KW-1185">Reference proteome</keyword>
<keyword evidence="7" id="KW-0406">Ion transport</keyword>
<proteinExistence type="inferred from homology"/>
<dbReference type="SUPFAM" id="SSF56935">
    <property type="entry name" value="Porins"/>
    <property type="match status" value="1"/>
</dbReference>
<evidence type="ECO:0000256" key="6">
    <source>
        <dbReference type="ARBA" id="ARBA00023004"/>
    </source>
</evidence>
<keyword evidence="2" id="KW-0813">Transport</keyword>
<evidence type="ECO:0000259" key="13">
    <source>
        <dbReference type="Pfam" id="PF07715"/>
    </source>
</evidence>
<keyword evidence="14" id="KW-0675">Receptor</keyword>
<dbReference type="GO" id="GO:0006826">
    <property type="term" value="P:iron ion transport"/>
    <property type="evidence" value="ECO:0007669"/>
    <property type="project" value="UniProtKB-KW"/>
</dbReference>
<organism evidence="14 15">
    <name type="scientific">Rhodothalassium salexigens DSM 2132</name>
    <dbReference type="NCBI Taxonomy" id="1188247"/>
    <lineage>
        <taxon>Bacteria</taxon>
        <taxon>Pseudomonadati</taxon>
        <taxon>Pseudomonadota</taxon>
        <taxon>Alphaproteobacteria</taxon>
        <taxon>Rhodothalassiales</taxon>
        <taxon>Rhodothalassiaceae</taxon>
        <taxon>Rhodothalassium</taxon>
    </lineage>
</organism>
<evidence type="ECO:0000256" key="7">
    <source>
        <dbReference type="ARBA" id="ARBA00023065"/>
    </source>
</evidence>
<evidence type="ECO:0000259" key="12">
    <source>
        <dbReference type="Pfam" id="PF00593"/>
    </source>
</evidence>
<comment type="subcellular location">
    <subcellularLocation>
        <location evidence="1">Cell outer membrane</location>
        <topology evidence="1">Multi-pass membrane protein</topology>
    </subcellularLocation>
</comment>
<dbReference type="InterPro" id="IPR012910">
    <property type="entry name" value="Plug_dom"/>
</dbReference>
<dbReference type="EMBL" id="SLXO01000010">
    <property type="protein sequence ID" value="TCP31958.1"/>
    <property type="molecule type" value="Genomic_DNA"/>
</dbReference>
<dbReference type="OrthoDB" id="7313036at2"/>
<evidence type="ECO:0000256" key="5">
    <source>
        <dbReference type="ARBA" id="ARBA00022692"/>
    </source>
</evidence>
<evidence type="ECO:0000256" key="11">
    <source>
        <dbReference type="RuleBase" id="RU003357"/>
    </source>
</evidence>
<keyword evidence="8 11" id="KW-0798">TonB box</keyword>
<accession>A0A4R2PC26</accession>
<protein>
    <submittedName>
        <fullName evidence="14">Outer membrane receptor protein involved in Fe transport</fullName>
    </submittedName>
</protein>
<dbReference type="InterPro" id="IPR039426">
    <property type="entry name" value="TonB-dep_rcpt-like"/>
</dbReference>
<dbReference type="Gene3D" id="2.40.170.20">
    <property type="entry name" value="TonB-dependent receptor, beta-barrel domain"/>
    <property type="match status" value="1"/>
</dbReference>
<evidence type="ECO:0000313" key="15">
    <source>
        <dbReference type="Proteomes" id="UP000295399"/>
    </source>
</evidence>
<evidence type="ECO:0000256" key="8">
    <source>
        <dbReference type="ARBA" id="ARBA00023077"/>
    </source>
</evidence>
<feature type="domain" description="TonB-dependent receptor plug" evidence="13">
    <location>
        <begin position="63"/>
        <end position="175"/>
    </location>
</feature>
<evidence type="ECO:0000256" key="3">
    <source>
        <dbReference type="ARBA" id="ARBA00022452"/>
    </source>
</evidence>
<dbReference type="InterPro" id="IPR036942">
    <property type="entry name" value="Beta-barrel_TonB_sf"/>
</dbReference>
<evidence type="ECO:0000256" key="1">
    <source>
        <dbReference type="ARBA" id="ARBA00004571"/>
    </source>
</evidence>
<dbReference type="InterPro" id="IPR010916">
    <property type="entry name" value="TonB_box_CS"/>
</dbReference>
<keyword evidence="5" id="KW-0812">Transmembrane</keyword>
<reference evidence="14 15" key="1">
    <citation type="submission" date="2019-03" db="EMBL/GenBank/DDBJ databases">
        <title>Genomic Encyclopedia of Type Strains, Phase IV (KMG-IV): sequencing the most valuable type-strain genomes for metagenomic binning, comparative biology and taxonomic classification.</title>
        <authorList>
            <person name="Goeker M."/>
        </authorList>
    </citation>
    <scope>NUCLEOTIDE SEQUENCE [LARGE SCALE GENOMIC DNA]</scope>
    <source>
        <strain evidence="14 15">DSM 2132</strain>
    </source>
</reference>
<dbReference type="AlphaFoldDB" id="A0A4R2PC26"/>
<keyword evidence="6" id="KW-0408">Iron</keyword>
<comment type="caution">
    <text evidence="14">The sequence shown here is derived from an EMBL/GenBank/DDBJ whole genome shotgun (WGS) entry which is preliminary data.</text>
</comment>
<comment type="similarity">
    <text evidence="11">Belongs to the TonB-dependent receptor family.</text>
</comment>
<feature type="domain" description="TonB-dependent receptor-like beta-barrel" evidence="12">
    <location>
        <begin position="278"/>
        <end position="687"/>
    </location>
</feature>
<sequence>MWGRERGTVRGLFGLMVAVGGGLGPVAAADDVEAGADAAAASADRQPIETLVVYGERVERPLLEVLSGVTVFDEATLARETGRHVNQLLNLAPNVLIESISETPVVRGVQGGGAGGIATGATNGSLPRLTTVIDGVPQIAALPNSSFSDLYDVKRIEVLRGPQTTLFGRNALGGAVVVETNDPTFEPEAELHSTLAFDGTSRVDVLGAGVVSGPLWADNLAGRVMVQYRDGEDPRDVIGAPAGAETGFLTEFDALRVRAKLLGRANTWLGRLRVEGLVDYETGTTPQTRNDVAGPAAGGAPFDDRVIRFDGPNRTFDVAAITGAVEAELVVSDAFAIESLTSVTRTTFETVPEQVFPSAFDSAERFLAQDLIARFGRAADRLTGLVGLAFEGRDQEIAVVGVPINSDAAVESRQWSAFTDLRLRLRGGLDLVGGGRLLSIAQDRVQTIRTLLPTPGGPVAIPGDTAFDETETVFLPSVGLIWTFADAHSLRASYRAGFNAAGASVNAFTGVPFRFDSERLRAVEAGYRGQVWGERLTLSATAFHYSYDDQQFFLQTVPGDLTSTITTNVPDSSSYGLELDASVKPVDSVTLSLGLGLLETKIGRGPASNPAFDGNDFGRDPGANVTASLLWAPTQWLDLDGQLRYVSGYFPDFQNIPGSQVGDYVLGDLGATVRWRRFELRGFVRNVANETAFLRRVGGFAALAQPRTIGLSITAQVF</sequence>
<keyword evidence="3" id="KW-1134">Transmembrane beta strand</keyword>
<evidence type="ECO:0000256" key="4">
    <source>
        <dbReference type="ARBA" id="ARBA00022496"/>
    </source>
</evidence>
<evidence type="ECO:0000256" key="10">
    <source>
        <dbReference type="ARBA" id="ARBA00023237"/>
    </source>
</evidence>
<evidence type="ECO:0000256" key="2">
    <source>
        <dbReference type="ARBA" id="ARBA00022448"/>
    </source>
</evidence>
<dbReference type="GO" id="GO:0009279">
    <property type="term" value="C:cell outer membrane"/>
    <property type="evidence" value="ECO:0007669"/>
    <property type="project" value="UniProtKB-SubCell"/>
</dbReference>
<dbReference type="PANTHER" id="PTHR32552:SF81">
    <property type="entry name" value="TONB-DEPENDENT OUTER MEMBRANE RECEPTOR"/>
    <property type="match status" value="1"/>
</dbReference>
<evidence type="ECO:0000256" key="9">
    <source>
        <dbReference type="ARBA" id="ARBA00023136"/>
    </source>
</evidence>
<keyword evidence="10" id="KW-0998">Cell outer membrane</keyword>
<keyword evidence="9 11" id="KW-0472">Membrane</keyword>
<dbReference type="Pfam" id="PF07715">
    <property type="entry name" value="Plug"/>
    <property type="match status" value="1"/>
</dbReference>
<evidence type="ECO:0000313" key="14">
    <source>
        <dbReference type="EMBL" id="TCP31958.1"/>
    </source>
</evidence>
<keyword evidence="4" id="KW-0410">Iron transport</keyword>
<dbReference type="PANTHER" id="PTHR32552">
    <property type="entry name" value="FERRICHROME IRON RECEPTOR-RELATED"/>
    <property type="match status" value="1"/>
</dbReference>
<gene>
    <name evidence="14" type="ORF">EV659_11035</name>
</gene>